<feature type="compositionally biased region" description="Pro residues" evidence="2">
    <location>
        <begin position="135"/>
        <end position="146"/>
    </location>
</feature>
<dbReference type="PANTHER" id="PTHR33393">
    <property type="entry name" value="POLYGLUTAMINE SYNTHESIS ACCESSORY PROTEIN RV0574C-RELATED"/>
    <property type="match status" value="1"/>
</dbReference>
<dbReference type="RefSeq" id="WP_268611145.1">
    <property type="nucleotide sequence ID" value="NZ_CP113797.1"/>
</dbReference>
<dbReference type="AlphaFoldDB" id="A0A9E9C977"/>
<feature type="domain" description="Capsule synthesis protein CapA" evidence="3">
    <location>
        <begin position="257"/>
        <end position="497"/>
    </location>
</feature>
<evidence type="ECO:0000256" key="1">
    <source>
        <dbReference type="ARBA" id="ARBA00005662"/>
    </source>
</evidence>
<dbReference type="Pfam" id="PF09587">
    <property type="entry name" value="PGA_cap"/>
    <property type="match status" value="1"/>
</dbReference>
<evidence type="ECO:0000259" key="3">
    <source>
        <dbReference type="SMART" id="SM00854"/>
    </source>
</evidence>
<dbReference type="Gene3D" id="3.60.21.10">
    <property type="match status" value="1"/>
</dbReference>
<dbReference type="Proteomes" id="UP001163152">
    <property type="component" value="Chromosome"/>
</dbReference>
<dbReference type="InterPro" id="IPR019079">
    <property type="entry name" value="Capsule_synth_CapA"/>
</dbReference>
<dbReference type="InterPro" id="IPR029052">
    <property type="entry name" value="Metallo-depent_PP-like"/>
</dbReference>
<evidence type="ECO:0000313" key="5">
    <source>
        <dbReference type="Proteomes" id="UP001163152"/>
    </source>
</evidence>
<dbReference type="EMBL" id="CP113797">
    <property type="protein sequence ID" value="WAL61188.1"/>
    <property type="molecule type" value="Genomic_DNA"/>
</dbReference>
<keyword evidence="5" id="KW-1185">Reference proteome</keyword>
<reference evidence="4" key="1">
    <citation type="submission" date="2022-12" db="EMBL/GenBank/DDBJ databases">
        <title>Polyphasic identification of a Novel Hot-Spring Cyanobacterium Ocullathermofonsia sinensis gen nov. sp. nov. and Genomic Insights on its Adaptations to the Thermal Habitat.</title>
        <authorList>
            <person name="Daroch M."/>
            <person name="Tang J."/>
            <person name="Jiang Y."/>
        </authorList>
    </citation>
    <scope>NUCLEOTIDE SEQUENCE</scope>
    <source>
        <strain evidence="4">PKUAC-SCTA174</strain>
    </source>
</reference>
<dbReference type="SUPFAM" id="SSF56300">
    <property type="entry name" value="Metallo-dependent phosphatases"/>
    <property type="match status" value="1"/>
</dbReference>
<dbReference type="KEGG" id="tsin:OXH18_04080"/>
<evidence type="ECO:0000256" key="2">
    <source>
        <dbReference type="SAM" id="MobiDB-lite"/>
    </source>
</evidence>
<proteinExistence type="inferred from homology"/>
<dbReference type="CDD" id="cd07381">
    <property type="entry name" value="MPP_CapA"/>
    <property type="match status" value="1"/>
</dbReference>
<feature type="compositionally biased region" description="Polar residues" evidence="2">
    <location>
        <begin position="106"/>
        <end position="124"/>
    </location>
</feature>
<feature type="region of interest" description="Disordered" evidence="2">
    <location>
        <begin position="195"/>
        <end position="220"/>
    </location>
</feature>
<name>A0A9E9C977_9CYAN</name>
<comment type="similarity">
    <text evidence="1">Belongs to the CapA family.</text>
</comment>
<accession>A0A9E9C977</accession>
<dbReference type="InterPro" id="IPR052169">
    <property type="entry name" value="CW_Biosynth-Accessory"/>
</dbReference>
<evidence type="ECO:0000313" key="4">
    <source>
        <dbReference type="EMBL" id="WAL61188.1"/>
    </source>
</evidence>
<feature type="region of interest" description="Disordered" evidence="2">
    <location>
        <begin position="106"/>
        <end position="153"/>
    </location>
</feature>
<protein>
    <submittedName>
        <fullName evidence="4">CapA family protein</fullName>
    </submittedName>
</protein>
<sequence>MSQDALRLARQGDAQAIAFLINQALQPRGIQVRARRDQACLHVLLEADQPPKRDLARFVRGGIVCLGTQSIKLLRVYGRQLGTLSPAWTQEWRLQSEVAPTIVPSAASQATTPRQAVPSRSISLKSPDPRAEATAPPPAAPVPQPAPIKTRRTSAPPWQRIAALRAGLLVPLAFSAGFVAGASWNKLFDQPDMAPSESDLDASLNSSAANPAISRSQADSSVALTPSVESPSAIAPVESSVNPLVSTVPNQAQPALTIKAVGDIIPGTNFPNDRLPDGDGAWLFDNVKPFFDGADILFGNFESTLTDHPNAAKDISQGQTFAFRSPPAFANILKQLGFDVLSVANNHSFDFGDQGFADTVTHIRQAGMEAVGQKDDIVYTEVNGVRVAFIGFSYFPDHNSLLDLDSGRALVDRAKQEADIVVISVHAGAEGSDASRTRNETEIFFGENRGNMVEFARAMVDQGADLILGHGPHVPRALELYNSRLIAYSLGNFVGYRTLSSEGVLGYSLILDAQLSNQGEFLTGRIIPVRLDGQGIPYIDDNFTSVSFIRNLIESDFPVTPLLIDESGQILRNEAPLPST</sequence>
<feature type="compositionally biased region" description="Low complexity" evidence="2">
    <location>
        <begin position="201"/>
        <end position="212"/>
    </location>
</feature>
<dbReference type="SMART" id="SM00854">
    <property type="entry name" value="PGA_cap"/>
    <property type="match status" value="1"/>
</dbReference>
<dbReference type="PANTHER" id="PTHR33393:SF11">
    <property type="entry name" value="POLYGLUTAMINE SYNTHESIS ACCESSORY PROTEIN RV0574C-RELATED"/>
    <property type="match status" value="1"/>
</dbReference>
<organism evidence="4 5">
    <name type="scientific">Thermocoleostomius sinensis A174</name>
    <dbReference type="NCBI Taxonomy" id="2016057"/>
    <lineage>
        <taxon>Bacteria</taxon>
        <taxon>Bacillati</taxon>
        <taxon>Cyanobacteriota</taxon>
        <taxon>Cyanophyceae</taxon>
        <taxon>Oculatellales</taxon>
        <taxon>Oculatellaceae</taxon>
        <taxon>Thermocoleostomius</taxon>
    </lineage>
</organism>
<gene>
    <name evidence="4" type="ORF">OXH18_04080</name>
</gene>